<feature type="region of interest" description="Disordered" evidence="2">
    <location>
        <begin position="1"/>
        <end position="42"/>
    </location>
</feature>
<evidence type="ECO:0000313" key="6">
    <source>
        <dbReference type="Proteomes" id="UP001057702"/>
    </source>
</evidence>
<accession>A0ABT1Q2L3</accession>
<keyword evidence="3" id="KW-0812">Transmembrane</keyword>
<keyword evidence="3" id="KW-1133">Transmembrane helix</keyword>
<organism evidence="5 6">
    <name type="scientific">Streptomyces humicola</name>
    <dbReference type="NCBI Taxonomy" id="2953240"/>
    <lineage>
        <taxon>Bacteria</taxon>
        <taxon>Bacillati</taxon>
        <taxon>Actinomycetota</taxon>
        <taxon>Actinomycetes</taxon>
        <taxon>Kitasatosporales</taxon>
        <taxon>Streptomycetaceae</taxon>
        <taxon>Streptomyces</taxon>
    </lineage>
</organism>
<dbReference type="Proteomes" id="UP001057702">
    <property type="component" value="Unassembled WGS sequence"/>
</dbReference>
<reference evidence="5" key="1">
    <citation type="submission" date="2022-06" db="EMBL/GenBank/DDBJ databases">
        <title>Draft genome sequence of Streptomyces sp. RB6PN25 isolated from peat swamp forest in Thailand.</title>
        <authorList>
            <person name="Duangmal K."/>
            <person name="Klaysubun C."/>
        </authorList>
    </citation>
    <scope>NUCLEOTIDE SEQUENCE</scope>
    <source>
        <strain evidence="5">RB6PN25</strain>
    </source>
</reference>
<keyword evidence="1" id="KW-0732">Signal</keyword>
<comment type="caution">
    <text evidence="5">The sequence shown here is derived from an EMBL/GenBank/DDBJ whole genome shotgun (WGS) entry which is preliminary data.</text>
</comment>
<feature type="transmembrane region" description="Helical" evidence="3">
    <location>
        <begin position="123"/>
        <end position="148"/>
    </location>
</feature>
<feature type="domain" description="DUF4190" evidence="4">
    <location>
        <begin position="65"/>
        <end position="133"/>
    </location>
</feature>
<keyword evidence="6" id="KW-1185">Reference proteome</keyword>
<proteinExistence type="predicted"/>
<evidence type="ECO:0000256" key="3">
    <source>
        <dbReference type="SAM" id="Phobius"/>
    </source>
</evidence>
<dbReference type="Pfam" id="PF13828">
    <property type="entry name" value="DUF4190"/>
    <property type="match status" value="1"/>
</dbReference>
<dbReference type="InterPro" id="IPR025241">
    <property type="entry name" value="DUF4190"/>
</dbReference>
<dbReference type="RefSeq" id="WP_255923200.1">
    <property type="nucleotide sequence ID" value="NZ_JANFNG010000031.1"/>
</dbReference>
<protein>
    <submittedName>
        <fullName evidence="5">DUF4190 domain-containing protein</fullName>
    </submittedName>
</protein>
<sequence>MSDAPHSPERRDLWAPPQDAVPPPPPPPPPAPSPPQPPYPTPDASGYGYGYPYAAWLHPAPRNGLGTAALVLGIVGTIAAVTCLGVPLGLPLGVLALIFGIIGRRRVRRGEATNGGQALAGSVLGVIAVLVSIAMIALVATSVVGDFFGSGTSLTSSRGTYDNPLGPGGTASYGDGTKVTVSAPQTFTPPSGVSGYTSGDGAYRFTVSVRNTGLTDLNLGDYTYYGTGGADEKDLNEISADAGALAEDFPDTLAPGHSATVVFAFDVPKGVTPMQFDFEPTTGHQDAYWQLGLR</sequence>
<name>A0ABT1Q2L3_9ACTN</name>
<dbReference type="InterPro" id="IPR029050">
    <property type="entry name" value="Immunoprotect_excell_Ig-like"/>
</dbReference>
<feature type="compositionally biased region" description="Pro residues" evidence="2">
    <location>
        <begin position="19"/>
        <end position="41"/>
    </location>
</feature>
<evidence type="ECO:0000256" key="2">
    <source>
        <dbReference type="SAM" id="MobiDB-lite"/>
    </source>
</evidence>
<feature type="transmembrane region" description="Helical" evidence="3">
    <location>
        <begin position="69"/>
        <end position="102"/>
    </location>
</feature>
<evidence type="ECO:0000256" key="1">
    <source>
        <dbReference type="ARBA" id="ARBA00022729"/>
    </source>
</evidence>
<evidence type="ECO:0000259" key="4">
    <source>
        <dbReference type="Pfam" id="PF13828"/>
    </source>
</evidence>
<gene>
    <name evidence="5" type="ORF">NGB36_27160</name>
</gene>
<keyword evidence="3" id="KW-0472">Membrane</keyword>
<evidence type="ECO:0000313" key="5">
    <source>
        <dbReference type="EMBL" id="MCQ4084154.1"/>
    </source>
</evidence>
<feature type="compositionally biased region" description="Basic and acidic residues" evidence="2">
    <location>
        <begin position="1"/>
        <end position="13"/>
    </location>
</feature>
<dbReference type="Gene3D" id="2.60.40.1240">
    <property type="match status" value="1"/>
</dbReference>
<dbReference type="EMBL" id="JANFNG010000031">
    <property type="protein sequence ID" value="MCQ4084154.1"/>
    <property type="molecule type" value="Genomic_DNA"/>
</dbReference>